<reference evidence="4" key="1">
    <citation type="submission" date="2021-11" db="EMBL/GenBank/DDBJ databases">
        <authorList>
            <person name="Herlambang A."/>
            <person name="Guo Y."/>
            <person name="Takashima Y."/>
            <person name="Nishizawa T."/>
        </authorList>
    </citation>
    <scope>NUCLEOTIDE SEQUENCE</scope>
    <source>
        <strain evidence="4">E1425</strain>
    </source>
</reference>
<keyword evidence="1 4" id="KW-0378">Hydrolase</keyword>
<protein>
    <submittedName>
        <fullName evidence="4">Soluble epoxide hydrolase / lipid-phosphate phosphatase</fullName>
    </submittedName>
</protein>
<gene>
    <name evidence="4" type="ORF">EMPS_09201</name>
</gene>
<dbReference type="Proteomes" id="UP000827284">
    <property type="component" value="Unassembled WGS sequence"/>
</dbReference>
<dbReference type="Pfam" id="PF00561">
    <property type="entry name" value="Abhydrolase_1"/>
    <property type="match status" value="1"/>
</dbReference>
<sequence length="301" mass="34367">MSAHIDPNSFHHKFVTTRGYKYHYVEEGDPKGEPLLLVHGFPDIWYGWRHQIGFLAKLGYRVLVVDTLGYGQTEAPQELQVYGLKSICDQLVGFLDALNIPKITLIGHDWGGAIVWRFGLYHPNRVHGIISICTPYNPPSPAFRSLEEIVKAIPEFEYQLSLANPETLAKMDHAVDAILGNVLAMENLNDQDLEYIVSQFKHSTFRGPLNYYKTTRINFDDERSVVDQKNINLPAWIILAENDMFLRPHMAAKMKDFIPQLKTTSITASHFVMVEKPDETNKALQSCLEDLKQRRSTKALL</sequence>
<dbReference type="PRINTS" id="PR00412">
    <property type="entry name" value="EPOXHYDRLASE"/>
</dbReference>
<evidence type="ECO:0000256" key="1">
    <source>
        <dbReference type="ARBA" id="ARBA00022801"/>
    </source>
</evidence>
<proteinExistence type="inferred from homology"/>
<comment type="caution">
    <text evidence="4">The sequence shown here is derived from an EMBL/GenBank/DDBJ whole genome shotgun (WGS) entry which is preliminary data.</text>
</comment>
<dbReference type="InterPro" id="IPR000639">
    <property type="entry name" value="Epox_hydrolase-like"/>
</dbReference>
<dbReference type="GO" id="GO:0016787">
    <property type="term" value="F:hydrolase activity"/>
    <property type="evidence" value="ECO:0007669"/>
    <property type="project" value="UniProtKB-KW"/>
</dbReference>
<dbReference type="OrthoDB" id="408373at2759"/>
<evidence type="ECO:0000313" key="5">
    <source>
        <dbReference type="Proteomes" id="UP000827284"/>
    </source>
</evidence>
<accession>A0A9P3HHR1</accession>
<evidence type="ECO:0000256" key="2">
    <source>
        <dbReference type="ARBA" id="ARBA00038334"/>
    </source>
</evidence>
<dbReference type="EMBL" id="BQFW01000012">
    <property type="protein sequence ID" value="GJJ76842.1"/>
    <property type="molecule type" value="Genomic_DNA"/>
</dbReference>
<feature type="domain" description="AB hydrolase-1" evidence="3">
    <location>
        <begin position="34"/>
        <end position="277"/>
    </location>
</feature>
<dbReference type="AlphaFoldDB" id="A0A9P3HHR1"/>
<organism evidence="4 5">
    <name type="scientific">Entomortierella parvispora</name>
    <dbReference type="NCBI Taxonomy" id="205924"/>
    <lineage>
        <taxon>Eukaryota</taxon>
        <taxon>Fungi</taxon>
        <taxon>Fungi incertae sedis</taxon>
        <taxon>Mucoromycota</taxon>
        <taxon>Mortierellomycotina</taxon>
        <taxon>Mortierellomycetes</taxon>
        <taxon>Mortierellales</taxon>
        <taxon>Mortierellaceae</taxon>
        <taxon>Entomortierella</taxon>
    </lineage>
</organism>
<dbReference type="InterPro" id="IPR000073">
    <property type="entry name" value="AB_hydrolase_1"/>
</dbReference>
<reference evidence="4" key="2">
    <citation type="journal article" date="2022" name="Microbiol. Resour. Announc.">
        <title>Whole-Genome Sequence of Entomortierella parvispora E1425, a Mucoromycotan Fungus Associated with Burkholderiaceae-Related Endosymbiotic Bacteria.</title>
        <authorList>
            <person name="Herlambang A."/>
            <person name="Guo Y."/>
            <person name="Takashima Y."/>
            <person name="Narisawa K."/>
            <person name="Ohta H."/>
            <person name="Nishizawa T."/>
        </authorList>
    </citation>
    <scope>NUCLEOTIDE SEQUENCE</scope>
    <source>
        <strain evidence="4">E1425</strain>
    </source>
</reference>
<name>A0A9P3HHR1_9FUNG</name>
<keyword evidence="5" id="KW-1185">Reference proteome</keyword>
<comment type="similarity">
    <text evidence="2">Belongs to the AB hydrolase superfamily. Epoxide hydrolase family.</text>
</comment>
<dbReference type="PRINTS" id="PR00111">
    <property type="entry name" value="ABHYDROLASE"/>
</dbReference>
<dbReference type="InterPro" id="IPR029058">
    <property type="entry name" value="AB_hydrolase_fold"/>
</dbReference>
<dbReference type="Gene3D" id="3.40.50.1820">
    <property type="entry name" value="alpha/beta hydrolase"/>
    <property type="match status" value="1"/>
</dbReference>
<evidence type="ECO:0000313" key="4">
    <source>
        <dbReference type="EMBL" id="GJJ76842.1"/>
    </source>
</evidence>
<dbReference type="SUPFAM" id="SSF53474">
    <property type="entry name" value="alpha/beta-Hydrolases"/>
    <property type="match status" value="1"/>
</dbReference>
<evidence type="ECO:0000259" key="3">
    <source>
        <dbReference type="Pfam" id="PF00561"/>
    </source>
</evidence>
<dbReference type="PANTHER" id="PTHR43329">
    <property type="entry name" value="EPOXIDE HYDROLASE"/>
    <property type="match status" value="1"/>
</dbReference>